<keyword evidence="10" id="KW-1185">Reference proteome</keyword>
<evidence type="ECO:0000259" key="8">
    <source>
        <dbReference type="PROSITE" id="PS50887"/>
    </source>
</evidence>
<feature type="transmembrane region" description="Helical" evidence="7">
    <location>
        <begin position="154"/>
        <end position="179"/>
    </location>
</feature>
<proteinExistence type="predicted"/>
<evidence type="ECO:0000313" key="10">
    <source>
        <dbReference type="Proteomes" id="UP000664731"/>
    </source>
</evidence>
<dbReference type="SUPFAM" id="SSF55073">
    <property type="entry name" value="Nucleotide cyclase"/>
    <property type="match status" value="1"/>
</dbReference>
<dbReference type="PANTHER" id="PTHR45138:SF24">
    <property type="entry name" value="DIGUANYLATE CYCLASE DGCC-RELATED"/>
    <property type="match status" value="1"/>
</dbReference>
<sequence>MVSLSFLSSSTKRPLWQGQLLVVLCVVVFSLLGIGTRTSEYLASFWGTNAVMLGLLLRNPHWGRDWRTWAYAYAAYALTDWLMGTAPFWAFGMAAANELGVAVGWWLFMRKPRRVRELQQSRSVLELLQACLVAALASAAVGGALSWMRFEIPWWQAYVMWAVSEFAAFILTVPVFLVAARTKVWSWRSWWPDKPMDWHYALPLVTLIASEAVAFVMKGPGTLGFSVPAMIWYAMAYGVRPTVLLNFVLSLWKMLSISIGSFTFSLADINDVTSLRLGVALLSLAPLTVACTYALRQQSLGQLRQLVDYDALTGALSRRALLERGGKLLQRMRGEGQPMVLLMIDLDYFKQVNDLYGHANGDKVLQAFVRSTQAVLRPEDVLGRMGGEEFVVILPRTALAQAQRVAQRIGDQLRQLEIVLDGSNVIGVTCSIGMAAITQWDAHNPLELHLSFADHALYQAKAAGRDCVRVYQDPGR</sequence>
<feature type="transmembrane region" description="Helical" evidence="7">
    <location>
        <begin position="200"/>
        <end position="217"/>
    </location>
</feature>
<dbReference type="GO" id="GO:0043709">
    <property type="term" value="P:cell adhesion involved in single-species biofilm formation"/>
    <property type="evidence" value="ECO:0007669"/>
    <property type="project" value="TreeGrafter"/>
</dbReference>
<dbReference type="Pfam" id="PF00990">
    <property type="entry name" value="GGDEF"/>
    <property type="match status" value="1"/>
</dbReference>
<keyword evidence="4 7" id="KW-0812">Transmembrane</keyword>
<comment type="caution">
    <text evidence="9">The sequence shown here is derived from an EMBL/GenBank/DDBJ whole genome shotgun (WGS) entry which is preliminary data.</text>
</comment>
<feature type="domain" description="GGDEF" evidence="8">
    <location>
        <begin position="337"/>
        <end position="473"/>
    </location>
</feature>
<dbReference type="GO" id="GO:0052621">
    <property type="term" value="F:diguanylate cyclase activity"/>
    <property type="evidence" value="ECO:0007669"/>
    <property type="project" value="UniProtKB-EC"/>
</dbReference>
<dbReference type="SMART" id="SM00267">
    <property type="entry name" value="GGDEF"/>
    <property type="match status" value="1"/>
</dbReference>
<feature type="transmembrane region" description="Helical" evidence="7">
    <location>
        <begin position="41"/>
        <end position="57"/>
    </location>
</feature>
<dbReference type="Gene3D" id="3.30.70.270">
    <property type="match status" value="1"/>
</dbReference>
<dbReference type="NCBIfam" id="TIGR00254">
    <property type="entry name" value="GGDEF"/>
    <property type="match status" value="1"/>
</dbReference>
<evidence type="ECO:0000256" key="1">
    <source>
        <dbReference type="ARBA" id="ARBA00004651"/>
    </source>
</evidence>
<dbReference type="InterPro" id="IPR000160">
    <property type="entry name" value="GGDEF_dom"/>
</dbReference>
<dbReference type="Proteomes" id="UP000664731">
    <property type="component" value="Unassembled WGS sequence"/>
</dbReference>
<evidence type="ECO:0000256" key="4">
    <source>
        <dbReference type="ARBA" id="ARBA00022692"/>
    </source>
</evidence>
<keyword evidence="3" id="KW-1003">Cell membrane</keyword>
<protein>
    <recommendedName>
        <fullName evidence="2">diguanylate cyclase</fullName>
        <ecNumber evidence="2">2.7.7.65</ecNumber>
    </recommendedName>
</protein>
<evidence type="ECO:0000313" key="9">
    <source>
        <dbReference type="EMBL" id="MBO1248558.1"/>
    </source>
</evidence>
<evidence type="ECO:0000256" key="7">
    <source>
        <dbReference type="SAM" id="Phobius"/>
    </source>
</evidence>
<dbReference type="GO" id="GO:1902201">
    <property type="term" value="P:negative regulation of bacterial-type flagellum-dependent cell motility"/>
    <property type="evidence" value="ECO:0007669"/>
    <property type="project" value="TreeGrafter"/>
</dbReference>
<dbReference type="EC" id="2.7.7.65" evidence="2"/>
<dbReference type="Pfam" id="PF05231">
    <property type="entry name" value="MASE1"/>
    <property type="match status" value="1"/>
</dbReference>
<dbReference type="PANTHER" id="PTHR45138">
    <property type="entry name" value="REGULATORY COMPONENTS OF SENSORY TRANSDUCTION SYSTEM"/>
    <property type="match status" value="1"/>
</dbReference>
<dbReference type="InterPro" id="IPR050469">
    <property type="entry name" value="Diguanylate_Cyclase"/>
</dbReference>
<gene>
    <name evidence="9" type="ORF">J1777_01715</name>
</gene>
<keyword evidence="6 7" id="KW-0472">Membrane</keyword>
<dbReference type="InterPro" id="IPR043128">
    <property type="entry name" value="Rev_trsase/Diguanyl_cyclase"/>
</dbReference>
<reference evidence="9" key="1">
    <citation type="submission" date="2021-03" db="EMBL/GenBank/DDBJ databases">
        <title>Comamonas denitrificans.</title>
        <authorList>
            <person name="Finster K."/>
        </authorList>
    </citation>
    <scope>NUCLEOTIDE SEQUENCE</scope>
    <source>
        <strain evidence="9">MM2021_4</strain>
    </source>
</reference>
<feature type="transmembrane region" description="Helical" evidence="7">
    <location>
        <begin position="275"/>
        <end position="295"/>
    </location>
</feature>
<keyword evidence="5 7" id="KW-1133">Transmembrane helix</keyword>
<dbReference type="PROSITE" id="PS50887">
    <property type="entry name" value="GGDEF"/>
    <property type="match status" value="1"/>
</dbReference>
<feature type="transmembrane region" description="Helical" evidence="7">
    <location>
        <begin position="15"/>
        <end position="34"/>
    </location>
</feature>
<feature type="transmembrane region" description="Helical" evidence="7">
    <location>
        <begin position="88"/>
        <end position="107"/>
    </location>
</feature>
<dbReference type="CDD" id="cd01949">
    <property type="entry name" value="GGDEF"/>
    <property type="match status" value="1"/>
</dbReference>
<dbReference type="AlphaFoldDB" id="A0A939GYB9"/>
<organism evidence="9 10">
    <name type="scientific">Comamonas denitrificans</name>
    <dbReference type="NCBI Taxonomy" id="117506"/>
    <lineage>
        <taxon>Bacteria</taxon>
        <taxon>Pseudomonadati</taxon>
        <taxon>Pseudomonadota</taxon>
        <taxon>Betaproteobacteria</taxon>
        <taxon>Burkholderiales</taxon>
        <taxon>Comamonadaceae</taxon>
        <taxon>Comamonas</taxon>
    </lineage>
</organism>
<name>A0A939GYB9_9BURK</name>
<feature type="transmembrane region" description="Helical" evidence="7">
    <location>
        <begin position="127"/>
        <end position="148"/>
    </location>
</feature>
<evidence type="ECO:0000256" key="6">
    <source>
        <dbReference type="ARBA" id="ARBA00023136"/>
    </source>
</evidence>
<evidence type="ECO:0000256" key="5">
    <source>
        <dbReference type="ARBA" id="ARBA00022989"/>
    </source>
</evidence>
<dbReference type="InterPro" id="IPR007895">
    <property type="entry name" value="MASE1"/>
</dbReference>
<dbReference type="FunFam" id="3.30.70.270:FF:000001">
    <property type="entry name" value="Diguanylate cyclase domain protein"/>
    <property type="match status" value="1"/>
</dbReference>
<dbReference type="EMBL" id="JAFNME010000002">
    <property type="protein sequence ID" value="MBO1248558.1"/>
    <property type="molecule type" value="Genomic_DNA"/>
</dbReference>
<comment type="subcellular location">
    <subcellularLocation>
        <location evidence="1">Cell membrane</location>
        <topology evidence="1">Multi-pass membrane protein</topology>
    </subcellularLocation>
</comment>
<dbReference type="RefSeq" id="WP_207574104.1">
    <property type="nucleotide sequence ID" value="NZ_JAFNME010000002.1"/>
</dbReference>
<evidence type="ECO:0000256" key="2">
    <source>
        <dbReference type="ARBA" id="ARBA00012528"/>
    </source>
</evidence>
<dbReference type="GO" id="GO:0005886">
    <property type="term" value="C:plasma membrane"/>
    <property type="evidence" value="ECO:0007669"/>
    <property type="project" value="UniProtKB-SubCell"/>
</dbReference>
<accession>A0A939GYB9</accession>
<dbReference type="InterPro" id="IPR029787">
    <property type="entry name" value="Nucleotide_cyclase"/>
</dbReference>
<evidence type="ECO:0000256" key="3">
    <source>
        <dbReference type="ARBA" id="ARBA00022475"/>
    </source>
</evidence>